<proteinExistence type="predicted"/>
<feature type="region of interest" description="Disordered" evidence="1">
    <location>
        <begin position="99"/>
        <end position="168"/>
    </location>
</feature>
<dbReference type="AlphaFoldDB" id="A0A1F7U2G8"/>
<name>A0A1F7U2G8_9BACT</name>
<comment type="caution">
    <text evidence="2">The sequence shown here is derived from an EMBL/GenBank/DDBJ whole genome shotgun (WGS) entry which is preliminary data.</text>
</comment>
<evidence type="ECO:0000256" key="1">
    <source>
        <dbReference type="SAM" id="MobiDB-lite"/>
    </source>
</evidence>
<sequence length="168" mass="18452">MNPEFITRVVGLVQKTNDRVVLADPSSGKAVVVMDLDSYERLMGVDAETVAAQEMANTAVVQPAREPAPLPRPRQTEKFASMSEFPVKTKVHVAVRDIAPKTSGSTDLTTKSDPAIMNRDNGARNAATERVERPVASAESRPAAPRYAQPEPSNVFEEEERFYLEPLE</sequence>
<organism evidence="2 3">
    <name type="scientific">Candidatus Uhrbacteria bacterium RIFCSPHIGHO2_02_FULL_60_10</name>
    <dbReference type="NCBI Taxonomy" id="1802392"/>
    <lineage>
        <taxon>Bacteria</taxon>
        <taxon>Candidatus Uhriibacteriota</taxon>
    </lineage>
</organism>
<protein>
    <submittedName>
        <fullName evidence="2">Uncharacterized protein</fullName>
    </submittedName>
</protein>
<dbReference type="EMBL" id="MGEA01000094">
    <property type="protein sequence ID" value="OGL72480.1"/>
    <property type="molecule type" value="Genomic_DNA"/>
</dbReference>
<feature type="compositionally biased region" description="Polar residues" evidence="1">
    <location>
        <begin position="102"/>
        <end position="112"/>
    </location>
</feature>
<evidence type="ECO:0000313" key="2">
    <source>
        <dbReference type="EMBL" id="OGL72480.1"/>
    </source>
</evidence>
<gene>
    <name evidence="2" type="ORF">A3C96_01075</name>
</gene>
<evidence type="ECO:0000313" key="3">
    <source>
        <dbReference type="Proteomes" id="UP000177088"/>
    </source>
</evidence>
<reference evidence="2 3" key="1">
    <citation type="journal article" date="2016" name="Nat. Commun.">
        <title>Thousands of microbial genomes shed light on interconnected biogeochemical processes in an aquifer system.</title>
        <authorList>
            <person name="Anantharaman K."/>
            <person name="Brown C.T."/>
            <person name="Hug L.A."/>
            <person name="Sharon I."/>
            <person name="Castelle C.J."/>
            <person name="Probst A.J."/>
            <person name="Thomas B.C."/>
            <person name="Singh A."/>
            <person name="Wilkins M.J."/>
            <person name="Karaoz U."/>
            <person name="Brodie E.L."/>
            <person name="Williams K.H."/>
            <person name="Hubbard S.S."/>
            <person name="Banfield J.F."/>
        </authorList>
    </citation>
    <scope>NUCLEOTIDE SEQUENCE [LARGE SCALE GENOMIC DNA]</scope>
</reference>
<accession>A0A1F7U2G8</accession>
<dbReference type="Proteomes" id="UP000177088">
    <property type="component" value="Unassembled WGS sequence"/>
</dbReference>